<evidence type="ECO:0000256" key="14">
    <source>
        <dbReference type="ARBA" id="ARBA00023075"/>
    </source>
</evidence>
<dbReference type="CTD" id="4536"/>
<evidence type="ECO:0000313" key="20">
    <source>
        <dbReference type="EMBL" id="AVZ00870.1"/>
    </source>
</evidence>
<dbReference type="EMBL" id="KY069968">
    <property type="protein sequence ID" value="AVZ00870.1"/>
    <property type="molecule type" value="Genomic_DNA"/>
</dbReference>
<keyword evidence="14 18" id="KW-0830">Ubiquinone</keyword>
<evidence type="ECO:0000256" key="8">
    <source>
        <dbReference type="ARBA" id="ARBA00022692"/>
    </source>
</evidence>
<evidence type="ECO:0000256" key="13">
    <source>
        <dbReference type="ARBA" id="ARBA00023027"/>
    </source>
</evidence>
<evidence type="ECO:0000256" key="1">
    <source>
        <dbReference type="ARBA" id="ARBA00003257"/>
    </source>
</evidence>
<feature type="transmembrane region" description="Helical" evidence="18">
    <location>
        <begin position="270"/>
        <end position="290"/>
    </location>
</feature>
<protein>
    <recommendedName>
        <fullName evidence="5 18">NADH-ubiquinone oxidoreductase chain 2</fullName>
        <ecNumber evidence="4 18">7.1.1.2</ecNumber>
    </recommendedName>
</protein>
<feature type="transmembrane region" description="Helical" evidence="18">
    <location>
        <begin position="235"/>
        <end position="258"/>
    </location>
</feature>
<comment type="function">
    <text evidence="1">Core subunit of the mitochondrial membrane respiratory chain NADH dehydrogenase (Complex I) that is believed to belong to the minimal assembly required for catalysis. Complex I functions in the transfer of electrons from NADH to the respiratory chain. The immediate electron acceptor for the enzyme is believed to be ubiquinone.</text>
</comment>
<dbReference type="RefSeq" id="YP_009485734.1">
    <property type="nucleotide sequence ID" value="NC_037745.1"/>
</dbReference>
<dbReference type="GO" id="GO:0005743">
    <property type="term" value="C:mitochondrial inner membrane"/>
    <property type="evidence" value="ECO:0007669"/>
    <property type="project" value="UniProtKB-SubCell"/>
</dbReference>
<evidence type="ECO:0000256" key="18">
    <source>
        <dbReference type="RuleBase" id="RU003403"/>
    </source>
</evidence>
<evidence type="ECO:0000256" key="9">
    <source>
        <dbReference type="ARBA" id="ARBA00022792"/>
    </source>
</evidence>
<dbReference type="EC" id="7.1.1.2" evidence="4 18"/>
<feature type="transmembrane region" description="Helical" evidence="18">
    <location>
        <begin position="197"/>
        <end position="215"/>
    </location>
</feature>
<dbReference type="GeneID" id="36938033"/>
<proteinExistence type="inferred from homology"/>
<dbReference type="PRINTS" id="PR01436">
    <property type="entry name" value="NADHDHGNASE2"/>
</dbReference>
<evidence type="ECO:0000256" key="17">
    <source>
        <dbReference type="ARBA" id="ARBA00049551"/>
    </source>
</evidence>
<keyword evidence="12 18" id="KW-1133">Transmembrane helix</keyword>
<feature type="domain" description="NADH:quinone oxidoreductase/Mrp antiporter transmembrane" evidence="19">
    <location>
        <begin position="23"/>
        <end position="280"/>
    </location>
</feature>
<keyword evidence="16 18" id="KW-0472">Membrane</keyword>
<evidence type="ECO:0000256" key="7">
    <source>
        <dbReference type="ARBA" id="ARBA00022660"/>
    </source>
</evidence>
<evidence type="ECO:0000256" key="10">
    <source>
        <dbReference type="ARBA" id="ARBA00022967"/>
    </source>
</evidence>
<dbReference type="GO" id="GO:0006120">
    <property type="term" value="P:mitochondrial electron transport, NADH to ubiquinone"/>
    <property type="evidence" value="ECO:0007669"/>
    <property type="project" value="InterPro"/>
</dbReference>
<evidence type="ECO:0000256" key="2">
    <source>
        <dbReference type="ARBA" id="ARBA00004448"/>
    </source>
</evidence>
<keyword evidence="10 18" id="KW-1278">Translocase</keyword>
<evidence type="ECO:0000256" key="3">
    <source>
        <dbReference type="ARBA" id="ARBA00007012"/>
    </source>
</evidence>
<geneLocation type="mitochondrion" evidence="20"/>
<sequence length="330" mass="37823">MLNSSKLLFYSTMILGTSITVSSETWLGMWMGLEMNLISFIPILYKNSNTSSESCMIYFLIQSFGSILMLMSVLSNSFVILSPLMSKELFNVMLMMSMSIKLGIPPFHFWFPEIMEKLNWINCTILMTWQKVAPLTILSYILENKLLPVVIMTATIIGAIGGLNQTSIRKIMAFSSINHMGWMIACMKYNNEFWMKYLLIYTTIIVMMTFMFNNYSSFYINQLINTNLMYTEKTLIIILFLSLGGLPPFLGFIPKWMVIQAMILSNSISIMFVMIMSVLISLFYYLRLISTTLLISSTTVKWNSESNNENIIMSLILINLSLPVIVTFSL</sequence>
<reference evidence="20" key="1">
    <citation type="thesis" date="2017" institute="China Agricultural University">
        <title>Studies on the comparative mitochondrial genomics and phylogeny of Heteroptera (Insecta: Hemiptera).</title>
        <authorList>
            <person name="Jiang P."/>
        </authorList>
    </citation>
    <scope>NUCLEOTIDE SEQUENCE</scope>
</reference>
<accession>A0A343W930</accession>
<evidence type="ECO:0000256" key="11">
    <source>
        <dbReference type="ARBA" id="ARBA00022982"/>
    </source>
</evidence>
<dbReference type="Pfam" id="PF00361">
    <property type="entry name" value="Proton_antipo_M"/>
    <property type="match status" value="1"/>
</dbReference>
<keyword evidence="11 18" id="KW-0249">Electron transport</keyword>
<feature type="transmembrane region" description="Helical" evidence="18">
    <location>
        <begin position="146"/>
        <end position="163"/>
    </location>
</feature>
<evidence type="ECO:0000256" key="15">
    <source>
        <dbReference type="ARBA" id="ARBA00023128"/>
    </source>
</evidence>
<dbReference type="AlphaFoldDB" id="A0A343W930"/>
<organism evidence="20">
    <name type="scientific">Canthesancus helluo</name>
    <dbReference type="NCBI Taxonomy" id="2126071"/>
    <lineage>
        <taxon>Eukaryota</taxon>
        <taxon>Metazoa</taxon>
        <taxon>Ecdysozoa</taxon>
        <taxon>Arthropoda</taxon>
        <taxon>Hexapoda</taxon>
        <taxon>Insecta</taxon>
        <taxon>Pterygota</taxon>
        <taxon>Neoptera</taxon>
        <taxon>Paraneoptera</taxon>
        <taxon>Hemiptera</taxon>
        <taxon>Heteroptera</taxon>
        <taxon>Panheteroptera</taxon>
        <taxon>Cimicomorpha</taxon>
        <taxon>Reduviidae</taxon>
        <taxon>Stenopodainae</taxon>
        <taxon>Canthesancus</taxon>
    </lineage>
</organism>
<feature type="transmembrane region" description="Helical" evidence="18">
    <location>
        <begin position="7"/>
        <end position="23"/>
    </location>
</feature>
<comment type="function">
    <text evidence="18">Core subunit of the mitochondrial membrane respiratory chain NADH dehydrogenase (Complex I) which catalyzes electron transfer from NADH through the respiratory chain, using ubiquinone as an electron acceptor. Essential for the catalytic activity and assembly of complex I.</text>
</comment>
<comment type="subcellular location">
    <subcellularLocation>
        <location evidence="2 18">Mitochondrion inner membrane</location>
        <topology evidence="2 18">Multi-pass membrane protein</topology>
    </subcellularLocation>
</comment>
<dbReference type="PANTHER" id="PTHR46552">
    <property type="entry name" value="NADH-UBIQUINONE OXIDOREDUCTASE CHAIN 2"/>
    <property type="match status" value="1"/>
</dbReference>
<evidence type="ECO:0000256" key="4">
    <source>
        <dbReference type="ARBA" id="ARBA00012944"/>
    </source>
</evidence>
<dbReference type="InterPro" id="IPR050175">
    <property type="entry name" value="Complex_I_Subunit_2"/>
</dbReference>
<keyword evidence="7 18" id="KW-0679">Respiratory chain</keyword>
<comment type="catalytic activity">
    <reaction evidence="17 18">
        <text>a ubiquinone + NADH + 5 H(+)(in) = a ubiquinol + NAD(+) + 4 H(+)(out)</text>
        <dbReference type="Rhea" id="RHEA:29091"/>
        <dbReference type="Rhea" id="RHEA-COMP:9565"/>
        <dbReference type="Rhea" id="RHEA-COMP:9566"/>
        <dbReference type="ChEBI" id="CHEBI:15378"/>
        <dbReference type="ChEBI" id="CHEBI:16389"/>
        <dbReference type="ChEBI" id="CHEBI:17976"/>
        <dbReference type="ChEBI" id="CHEBI:57540"/>
        <dbReference type="ChEBI" id="CHEBI:57945"/>
        <dbReference type="EC" id="7.1.1.2"/>
    </reaction>
</comment>
<dbReference type="PANTHER" id="PTHR46552:SF1">
    <property type="entry name" value="NADH-UBIQUINONE OXIDOREDUCTASE CHAIN 2"/>
    <property type="match status" value="1"/>
</dbReference>
<evidence type="ECO:0000259" key="19">
    <source>
        <dbReference type="Pfam" id="PF00361"/>
    </source>
</evidence>
<dbReference type="GO" id="GO:0008137">
    <property type="term" value="F:NADH dehydrogenase (ubiquinone) activity"/>
    <property type="evidence" value="ECO:0007669"/>
    <property type="project" value="UniProtKB-EC"/>
</dbReference>
<keyword evidence="6" id="KW-0813">Transport</keyword>
<name>A0A343W930_9HEMI</name>
<comment type="similarity">
    <text evidence="3 18">Belongs to the complex I subunit 2 family.</text>
</comment>
<evidence type="ECO:0000256" key="16">
    <source>
        <dbReference type="ARBA" id="ARBA00023136"/>
    </source>
</evidence>
<gene>
    <name evidence="20" type="primary">ND2</name>
</gene>
<keyword evidence="13 18" id="KW-0520">NAD</keyword>
<evidence type="ECO:0000256" key="5">
    <source>
        <dbReference type="ARBA" id="ARBA00021008"/>
    </source>
</evidence>
<keyword evidence="9 18" id="KW-0999">Mitochondrion inner membrane</keyword>
<evidence type="ECO:0000256" key="6">
    <source>
        <dbReference type="ARBA" id="ARBA00022448"/>
    </source>
</evidence>
<feature type="transmembrane region" description="Helical" evidence="18">
    <location>
        <begin position="57"/>
        <end position="80"/>
    </location>
</feature>
<dbReference type="InterPro" id="IPR001750">
    <property type="entry name" value="ND/Mrp_TM"/>
</dbReference>
<keyword evidence="8 18" id="KW-0812">Transmembrane</keyword>
<feature type="transmembrane region" description="Helical" evidence="18">
    <location>
        <begin position="310"/>
        <end position="328"/>
    </location>
</feature>
<dbReference type="InterPro" id="IPR003917">
    <property type="entry name" value="NADH_UbQ_OxRdtase_chain2"/>
</dbReference>
<keyword evidence="15 18" id="KW-0496">Mitochondrion</keyword>
<evidence type="ECO:0000256" key="12">
    <source>
        <dbReference type="ARBA" id="ARBA00022989"/>
    </source>
</evidence>
<feature type="transmembrane region" description="Helical" evidence="18">
    <location>
        <begin position="92"/>
        <end position="111"/>
    </location>
</feature>